<keyword evidence="3" id="KW-1185">Reference proteome</keyword>
<accession>A0A7H1BCN7</accession>
<evidence type="ECO:0008006" key="4">
    <source>
        <dbReference type="Google" id="ProtNLM"/>
    </source>
</evidence>
<dbReference type="KEGG" id="sxn:IAG42_24840"/>
<dbReference type="EMBL" id="CP061281">
    <property type="protein sequence ID" value="QNS06492.1"/>
    <property type="molecule type" value="Genomic_DNA"/>
</dbReference>
<sequence length="314" mass="31969">MRSTRRTQNLTRAGVVTAATALATLASLAPAGAATEMDGAWAPFGRCPVDAPSMLAADGKTDVAICISSSSDSGSIKMGTSVVPTGRTDLQAGVITHSDGTTTVVPPADGALVAAPAQLPGGLLGLMCPSDIPLVSDICKQLTDNDLNRVTAKVQSVNTPTDFKLLAGVTQGQPIISLPVRIKLENPFLGDKCYIGSSSNPIVLRPQNTSAPAVKQQRFNPDGTLNSTGVLNQLSILGANQGDSTYAVPGANGCGLLGALDWAVNLKSGLPSASGGNSLALNSTSTYVAAFASPSSAVPNEGKLLSQYWHEGVK</sequence>
<dbReference type="Proteomes" id="UP000516428">
    <property type="component" value="Chromosome"/>
</dbReference>
<dbReference type="RefSeq" id="WP_188339174.1">
    <property type="nucleotide sequence ID" value="NZ_CP061281.1"/>
</dbReference>
<name>A0A7H1BCN7_9ACTN</name>
<keyword evidence="1" id="KW-0732">Signal</keyword>
<feature type="chain" id="PRO_5028923177" description="Secreted protein" evidence="1">
    <location>
        <begin position="34"/>
        <end position="314"/>
    </location>
</feature>
<dbReference type="AlphaFoldDB" id="A0A7H1BCN7"/>
<reference evidence="2 3" key="1">
    <citation type="submission" date="2020-09" db="EMBL/GenBank/DDBJ databases">
        <title>A novel species.</title>
        <authorList>
            <person name="Gao J."/>
        </authorList>
    </citation>
    <scope>NUCLEOTIDE SEQUENCE [LARGE SCALE GENOMIC DNA]</scope>
    <source>
        <strain evidence="2 3">CRXT-Y-14</strain>
    </source>
</reference>
<proteinExistence type="predicted"/>
<feature type="signal peptide" evidence="1">
    <location>
        <begin position="1"/>
        <end position="33"/>
    </location>
</feature>
<evidence type="ECO:0000256" key="1">
    <source>
        <dbReference type="SAM" id="SignalP"/>
    </source>
</evidence>
<gene>
    <name evidence="2" type="ORF">IAG42_24840</name>
</gene>
<organism evidence="2 3">
    <name type="scientific">Streptomyces xanthii</name>
    <dbReference type="NCBI Taxonomy" id="2768069"/>
    <lineage>
        <taxon>Bacteria</taxon>
        <taxon>Bacillati</taxon>
        <taxon>Actinomycetota</taxon>
        <taxon>Actinomycetes</taxon>
        <taxon>Kitasatosporales</taxon>
        <taxon>Streptomycetaceae</taxon>
        <taxon>Streptomyces</taxon>
    </lineage>
</organism>
<protein>
    <recommendedName>
        <fullName evidence="4">Secreted protein</fullName>
    </recommendedName>
</protein>
<evidence type="ECO:0000313" key="2">
    <source>
        <dbReference type="EMBL" id="QNS06492.1"/>
    </source>
</evidence>
<evidence type="ECO:0000313" key="3">
    <source>
        <dbReference type="Proteomes" id="UP000516428"/>
    </source>
</evidence>